<proteinExistence type="predicted"/>
<feature type="compositionally biased region" description="Low complexity" evidence="1">
    <location>
        <begin position="47"/>
        <end position="59"/>
    </location>
</feature>
<evidence type="ECO:0000313" key="4">
    <source>
        <dbReference type="Proteomes" id="UP001286313"/>
    </source>
</evidence>
<feature type="region of interest" description="Disordered" evidence="1">
    <location>
        <begin position="44"/>
        <end position="75"/>
    </location>
</feature>
<feature type="compositionally biased region" description="Basic and acidic residues" evidence="1">
    <location>
        <begin position="278"/>
        <end position="374"/>
    </location>
</feature>
<dbReference type="GO" id="GO:0003714">
    <property type="term" value="F:transcription corepressor activity"/>
    <property type="evidence" value="ECO:0007669"/>
    <property type="project" value="TreeGrafter"/>
</dbReference>
<keyword evidence="4" id="KW-1185">Reference proteome</keyword>
<evidence type="ECO:0000313" key="3">
    <source>
        <dbReference type="EMBL" id="KAK3857392.1"/>
    </source>
</evidence>
<dbReference type="EMBL" id="JAWQEG010005615">
    <property type="protein sequence ID" value="KAK3857392.1"/>
    <property type="molecule type" value="Genomic_DNA"/>
</dbReference>
<dbReference type="InterPro" id="IPR046378">
    <property type="entry name" value="DAXX_histone-bd"/>
</dbReference>
<protein>
    <recommendedName>
        <fullName evidence="2">Daxx histone-binding domain-containing protein</fullName>
    </recommendedName>
</protein>
<dbReference type="GO" id="GO:0042393">
    <property type="term" value="F:histone binding"/>
    <property type="evidence" value="ECO:0007669"/>
    <property type="project" value="InterPro"/>
</dbReference>
<dbReference type="PANTHER" id="PTHR12766:SF7">
    <property type="entry name" value="DEATH DOMAIN-ASSOCIATED PROTEIN 6"/>
    <property type="match status" value="1"/>
</dbReference>
<feature type="non-terminal residue" evidence="3">
    <location>
        <position position="1"/>
    </location>
</feature>
<sequence length="497" mass="57869">MSLVESSTRKLTLDNIYVVIKDILDGLKRYKDAPYGVLKKRFNNEDTTTTTNTNPSSTPGETEEEKRRNSRLRKVDQKMKQISDKIKELQTAEVDLDDEDNSAYLVEERLKKQFSKLHDYYCKLAQCSTATGRPIERKIKYTGSRWTEINKRISAWVNKNKEFPDYLDILNLVKKVTKESSLPLRPETVRVQAQEIFHDIGKVLKERRESDDLYNIYSYGDDETDDPANTDTQLNQKLIDNESIAKDKLEKVFQEFVDKDTMARETADKNINQKKKDKIIDEGNMTKENKNGDEKMEMDNSDENREQKKNSDDENRNKKKNCDEKLEQKKNNDDENRKKKNSDDENREQKKNSDDENRNEKKNSDDKVEENGERENEEEEEEVDNERYEVDDDDDSDDNDTEEIEGEKRESDIDKRLSNNNDNNDDNGVNNDDNGVNNDDGDETDDDLKQVLANACIEEEEEDSEEDVEILDDLVENGSECVDESCIVSLIEDDVDQ</sequence>
<dbReference type="GO" id="GO:0016605">
    <property type="term" value="C:PML body"/>
    <property type="evidence" value="ECO:0007669"/>
    <property type="project" value="TreeGrafter"/>
</dbReference>
<dbReference type="Pfam" id="PF20920">
    <property type="entry name" value="DAXX_hist_bd"/>
    <property type="match status" value="1"/>
</dbReference>
<dbReference type="Gene3D" id="1.20.58.2170">
    <property type="match status" value="1"/>
</dbReference>
<accession>A0AAE1BUK2</accession>
<name>A0AAE1BUK2_PETCI</name>
<feature type="region of interest" description="Disordered" evidence="1">
    <location>
        <begin position="267"/>
        <end position="449"/>
    </location>
</feature>
<gene>
    <name evidence="3" type="ORF">Pcinc_036355</name>
</gene>
<dbReference type="PANTHER" id="PTHR12766">
    <property type="entry name" value="DEATH DOMAIN-ASSOCIATED PROTEIN 6 DAXX"/>
    <property type="match status" value="1"/>
</dbReference>
<feature type="compositionally biased region" description="Low complexity" evidence="1">
    <location>
        <begin position="419"/>
        <end position="438"/>
    </location>
</feature>
<feature type="compositionally biased region" description="Acidic residues" evidence="1">
    <location>
        <begin position="375"/>
        <end position="405"/>
    </location>
</feature>
<reference evidence="3" key="1">
    <citation type="submission" date="2023-10" db="EMBL/GenBank/DDBJ databases">
        <title>Genome assemblies of two species of porcelain crab, Petrolisthes cinctipes and Petrolisthes manimaculis (Anomura: Porcellanidae).</title>
        <authorList>
            <person name="Angst P."/>
        </authorList>
    </citation>
    <scope>NUCLEOTIDE SEQUENCE</scope>
    <source>
        <strain evidence="3">PB745_01</strain>
        <tissue evidence="3">Gill</tissue>
    </source>
</reference>
<organism evidence="3 4">
    <name type="scientific">Petrolisthes cinctipes</name>
    <name type="common">Flat porcelain crab</name>
    <dbReference type="NCBI Taxonomy" id="88211"/>
    <lineage>
        <taxon>Eukaryota</taxon>
        <taxon>Metazoa</taxon>
        <taxon>Ecdysozoa</taxon>
        <taxon>Arthropoda</taxon>
        <taxon>Crustacea</taxon>
        <taxon>Multicrustacea</taxon>
        <taxon>Malacostraca</taxon>
        <taxon>Eumalacostraca</taxon>
        <taxon>Eucarida</taxon>
        <taxon>Decapoda</taxon>
        <taxon>Pleocyemata</taxon>
        <taxon>Anomura</taxon>
        <taxon>Galatheoidea</taxon>
        <taxon>Porcellanidae</taxon>
        <taxon>Petrolisthes</taxon>
    </lineage>
</organism>
<dbReference type="GO" id="GO:0003713">
    <property type="term" value="F:transcription coactivator activity"/>
    <property type="evidence" value="ECO:0007669"/>
    <property type="project" value="TreeGrafter"/>
</dbReference>
<dbReference type="InterPro" id="IPR046426">
    <property type="entry name" value="DAXX_histone-bd_sf"/>
</dbReference>
<dbReference type="AlphaFoldDB" id="A0AAE1BUK2"/>
<feature type="compositionally biased region" description="Basic and acidic residues" evidence="1">
    <location>
        <begin position="406"/>
        <end position="417"/>
    </location>
</feature>
<evidence type="ECO:0000259" key="2">
    <source>
        <dbReference type="Pfam" id="PF20920"/>
    </source>
</evidence>
<dbReference type="GO" id="GO:0050681">
    <property type="term" value="F:nuclear androgen receptor binding"/>
    <property type="evidence" value="ECO:0007669"/>
    <property type="project" value="TreeGrafter"/>
</dbReference>
<comment type="caution">
    <text evidence="3">The sequence shown here is derived from an EMBL/GenBank/DDBJ whole genome shotgun (WGS) entry which is preliminary data.</text>
</comment>
<feature type="domain" description="Daxx histone-binding" evidence="2">
    <location>
        <begin position="175"/>
        <end position="257"/>
    </location>
</feature>
<dbReference type="Proteomes" id="UP001286313">
    <property type="component" value="Unassembled WGS sequence"/>
</dbReference>
<evidence type="ECO:0000256" key="1">
    <source>
        <dbReference type="SAM" id="MobiDB-lite"/>
    </source>
</evidence>